<dbReference type="PANTHER" id="PTHR45777:SF2">
    <property type="entry name" value="METHIONINE AMINOPEPTIDASE 2"/>
    <property type="match status" value="1"/>
</dbReference>
<dbReference type="InterPro" id="IPR036005">
    <property type="entry name" value="Creatinase/aminopeptidase-like"/>
</dbReference>
<dbReference type="InterPro" id="IPR036388">
    <property type="entry name" value="WH-like_DNA-bd_sf"/>
</dbReference>
<feature type="domain" description="Peptidase M24" evidence="9">
    <location>
        <begin position="59"/>
        <end position="266"/>
    </location>
</feature>
<comment type="cofactor">
    <cofactor evidence="3">
        <name>Co(2+)</name>
        <dbReference type="ChEBI" id="CHEBI:48828"/>
    </cofactor>
</comment>
<evidence type="ECO:0000313" key="10">
    <source>
        <dbReference type="EMBL" id="AYV78433.1"/>
    </source>
</evidence>
<dbReference type="GO" id="GO:0070006">
    <property type="term" value="F:metalloaminopeptidase activity"/>
    <property type="evidence" value="ECO:0007669"/>
    <property type="project" value="InterPro"/>
</dbReference>
<dbReference type="InterPro" id="IPR036390">
    <property type="entry name" value="WH_DNA-bd_sf"/>
</dbReference>
<dbReference type="Gene3D" id="1.10.10.10">
    <property type="entry name" value="Winged helix-like DNA-binding domain superfamily/Winged helix DNA-binding domain"/>
    <property type="match status" value="1"/>
</dbReference>
<comment type="cofactor">
    <cofactor evidence="2">
        <name>Mn(2+)</name>
        <dbReference type="ChEBI" id="CHEBI:29035"/>
    </cofactor>
</comment>
<dbReference type="InterPro" id="IPR002468">
    <property type="entry name" value="Pept_M24A_MAP2"/>
</dbReference>
<evidence type="ECO:0000256" key="2">
    <source>
        <dbReference type="ARBA" id="ARBA00001936"/>
    </source>
</evidence>
<comment type="cofactor">
    <cofactor evidence="4">
        <name>Fe(2+)</name>
        <dbReference type="ChEBI" id="CHEBI:29033"/>
    </cofactor>
</comment>
<evidence type="ECO:0000256" key="1">
    <source>
        <dbReference type="ARBA" id="ARBA00000294"/>
    </source>
</evidence>
<keyword evidence="6" id="KW-0645">Protease</keyword>
<dbReference type="InterPro" id="IPR001714">
    <property type="entry name" value="Pept_M24_MAP"/>
</dbReference>
<keyword evidence="8" id="KW-0378">Hydrolase</keyword>
<evidence type="ECO:0000256" key="6">
    <source>
        <dbReference type="ARBA" id="ARBA00022670"/>
    </source>
</evidence>
<dbReference type="PANTHER" id="PTHR45777">
    <property type="entry name" value="METHIONINE AMINOPEPTIDASE 2"/>
    <property type="match status" value="1"/>
</dbReference>
<gene>
    <name evidence="10" type="ORF">Edafosvirus12_32</name>
</gene>
<proteinExistence type="predicted"/>
<dbReference type="SUPFAM" id="SSF55920">
    <property type="entry name" value="Creatinase/aminopeptidase"/>
    <property type="match status" value="1"/>
</dbReference>
<dbReference type="EMBL" id="MK072077">
    <property type="protein sequence ID" value="AYV78433.1"/>
    <property type="molecule type" value="Genomic_DNA"/>
</dbReference>
<dbReference type="InterPro" id="IPR050247">
    <property type="entry name" value="Met_Aminopeptidase_Type2"/>
</dbReference>
<evidence type="ECO:0000256" key="5">
    <source>
        <dbReference type="ARBA" id="ARBA00022438"/>
    </source>
</evidence>
<dbReference type="GO" id="GO:0006508">
    <property type="term" value="P:proteolysis"/>
    <property type="evidence" value="ECO:0007669"/>
    <property type="project" value="UniProtKB-KW"/>
</dbReference>
<dbReference type="GO" id="GO:0046872">
    <property type="term" value="F:metal ion binding"/>
    <property type="evidence" value="ECO:0007669"/>
    <property type="project" value="UniProtKB-KW"/>
</dbReference>
<dbReference type="Gene3D" id="3.90.230.10">
    <property type="entry name" value="Creatinase/methionine aminopeptidase superfamily"/>
    <property type="match status" value="1"/>
</dbReference>
<dbReference type="GO" id="GO:0004239">
    <property type="term" value="F:initiator methionyl aminopeptidase activity"/>
    <property type="evidence" value="ECO:0007669"/>
    <property type="project" value="UniProtKB-EC"/>
</dbReference>
<name>A0A3G4ZXZ1_9VIRU</name>
<dbReference type="NCBIfam" id="TIGR00501">
    <property type="entry name" value="met_pdase_II"/>
    <property type="match status" value="1"/>
</dbReference>
<keyword evidence="5" id="KW-0031">Aminopeptidase</keyword>
<comment type="catalytic activity">
    <reaction evidence="1">
        <text>Release of N-terminal amino acids, preferentially methionine, from peptides and arylamides.</text>
        <dbReference type="EC" id="3.4.11.18"/>
    </reaction>
</comment>
<reference evidence="10" key="1">
    <citation type="submission" date="2018-10" db="EMBL/GenBank/DDBJ databases">
        <title>Hidden diversity of soil giant viruses.</title>
        <authorList>
            <person name="Schulz F."/>
            <person name="Alteio L."/>
            <person name="Goudeau D."/>
            <person name="Ryan E.M."/>
            <person name="Malmstrom R.R."/>
            <person name="Blanchard J."/>
            <person name="Woyke T."/>
        </authorList>
    </citation>
    <scope>NUCLEOTIDE SEQUENCE</scope>
    <source>
        <strain evidence="10">EDV1</strain>
    </source>
</reference>
<sequence length="374" mass="42232">MNIIYDYKYMKPIFLGTHKQNNNDLSVNKYATNIVLPYDQTLDPIQISNDLNVSEKIHNMRRASECHKQVRHILQDKIQPGMSYVDIANLVESNICSRFPNNDLKSGIGFPTGISVNNIAAHDGANVDDKRILKSDDVCKIDFGTHVGGYIIDSAFTIAFNPKYESLLEAAKDGMWTGIKMAGPDANVNEVSRAIQEAIESYEIELDGKKYPIKSTSNLGGHTIDQYKIHAGKLVLGQPHKTNENTRMQSNECWAIEVFPTTGEDKMYTDDKLLCNHFMLNSALGKIPKFNFKITGAVYTFIKNTRSTLPFSSRWLFDKFGKQYIVGLNELIKKGIVATYPPLLGKEGTYNAQFEHTMYLHEYGKEIISNSDDY</sequence>
<evidence type="ECO:0000256" key="4">
    <source>
        <dbReference type="ARBA" id="ARBA00001954"/>
    </source>
</evidence>
<evidence type="ECO:0000256" key="7">
    <source>
        <dbReference type="ARBA" id="ARBA00022723"/>
    </source>
</evidence>
<accession>A0A3G4ZXZ1</accession>
<dbReference type="SUPFAM" id="SSF46785">
    <property type="entry name" value="Winged helix' DNA-binding domain"/>
    <property type="match status" value="1"/>
</dbReference>
<protein>
    <submittedName>
        <fullName evidence="10">Metallopeptidase family M24</fullName>
    </submittedName>
</protein>
<evidence type="ECO:0000259" key="9">
    <source>
        <dbReference type="Pfam" id="PF00557"/>
    </source>
</evidence>
<dbReference type="Pfam" id="PF00557">
    <property type="entry name" value="Peptidase_M24"/>
    <property type="match status" value="1"/>
</dbReference>
<dbReference type="PRINTS" id="PR00599">
    <property type="entry name" value="MAPEPTIDASE"/>
</dbReference>
<organism evidence="10">
    <name type="scientific">Edafosvirus sp</name>
    <dbReference type="NCBI Taxonomy" id="2487765"/>
    <lineage>
        <taxon>Viruses</taxon>
        <taxon>Varidnaviria</taxon>
        <taxon>Bamfordvirae</taxon>
        <taxon>Nucleocytoviricota</taxon>
        <taxon>Megaviricetes</taxon>
        <taxon>Imitervirales</taxon>
        <taxon>Mimiviridae</taxon>
        <taxon>Klosneuvirinae</taxon>
    </lineage>
</organism>
<keyword evidence="7" id="KW-0479">Metal-binding</keyword>
<evidence type="ECO:0000256" key="3">
    <source>
        <dbReference type="ARBA" id="ARBA00001941"/>
    </source>
</evidence>
<dbReference type="InterPro" id="IPR000994">
    <property type="entry name" value="Pept_M24"/>
</dbReference>
<evidence type="ECO:0000256" key="8">
    <source>
        <dbReference type="ARBA" id="ARBA00022801"/>
    </source>
</evidence>